<name>A0ACD5FME2_STAHY</name>
<evidence type="ECO:0000313" key="1">
    <source>
        <dbReference type="EMBL" id="XKR68946.1"/>
    </source>
</evidence>
<protein>
    <submittedName>
        <fullName evidence="1">Helix-turn-helix domain-containing protein</fullName>
    </submittedName>
</protein>
<reference evidence="1" key="1">
    <citation type="submission" date="2024-09" db="EMBL/GenBank/DDBJ databases">
        <authorList>
            <person name="Gagne-Thivierge C."/>
        </authorList>
    </citation>
    <scope>NUCLEOTIDE SEQUENCE</scope>
    <source>
        <strain evidence="1">SC310</strain>
    </source>
</reference>
<gene>
    <name evidence="1" type="ORF">QUC96_010935</name>
</gene>
<keyword evidence="2" id="KW-1185">Reference proteome</keyword>
<dbReference type="Proteomes" id="UP001234913">
    <property type="component" value="Chromosome"/>
</dbReference>
<evidence type="ECO:0000313" key="2">
    <source>
        <dbReference type="Proteomes" id="UP001234913"/>
    </source>
</evidence>
<sequence>MHSQQIHVKVITVANTQLEMRGVKVIGGYPKLKKYLKDNNISQQEIADLLGYSREKVNTIINGTSRYGTDFSGRDIRLMHEKYGININHYFFNYEVANKQL</sequence>
<organism evidence="1 2">
    <name type="scientific">Staphylococcus hyicus</name>
    <dbReference type="NCBI Taxonomy" id="1284"/>
    <lineage>
        <taxon>Bacteria</taxon>
        <taxon>Bacillati</taxon>
        <taxon>Bacillota</taxon>
        <taxon>Bacilli</taxon>
        <taxon>Bacillales</taxon>
        <taxon>Staphylococcaceae</taxon>
        <taxon>Staphylococcus</taxon>
    </lineage>
</organism>
<dbReference type="EMBL" id="CP171742">
    <property type="protein sequence ID" value="XKR68946.1"/>
    <property type="molecule type" value="Genomic_DNA"/>
</dbReference>
<accession>A0ACD5FME2</accession>
<proteinExistence type="predicted"/>